<protein>
    <recommendedName>
        <fullName evidence="1">Peptidase C39-like domain-containing protein</fullName>
    </recommendedName>
</protein>
<organism evidence="2">
    <name type="scientific">uncultured Rubrobacteraceae bacterium</name>
    <dbReference type="NCBI Taxonomy" id="349277"/>
    <lineage>
        <taxon>Bacteria</taxon>
        <taxon>Bacillati</taxon>
        <taxon>Actinomycetota</taxon>
        <taxon>Rubrobacteria</taxon>
        <taxon>Rubrobacterales</taxon>
        <taxon>Rubrobacteraceae</taxon>
        <taxon>environmental samples</taxon>
    </lineage>
</organism>
<feature type="domain" description="Peptidase C39-like" evidence="1">
    <location>
        <begin position="200"/>
        <end position="341"/>
    </location>
</feature>
<proteinExistence type="predicted"/>
<accession>A0A6J4QJT3</accession>
<dbReference type="Pfam" id="PF13529">
    <property type="entry name" value="Peptidase_C39_2"/>
    <property type="match status" value="1"/>
</dbReference>
<dbReference type="InterPro" id="IPR039563">
    <property type="entry name" value="Peptidase_C39_single_dom"/>
</dbReference>
<dbReference type="Gene3D" id="3.90.70.10">
    <property type="entry name" value="Cysteine proteinases"/>
    <property type="match status" value="1"/>
</dbReference>
<gene>
    <name evidence="2" type="ORF">AVDCRST_MAG37-1780</name>
</gene>
<evidence type="ECO:0000313" key="2">
    <source>
        <dbReference type="EMBL" id="CAA9445459.1"/>
    </source>
</evidence>
<dbReference type="CDD" id="cd02549">
    <property type="entry name" value="Peptidase_C39A"/>
    <property type="match status" value="1"/>
</dbReference>
<dbReference type="AlphaFoldDB" id="A0A6J4QJT3"/>
<reference evidence="2" key="1">
    <citation type="submission" date="2020-02" db="EMBL/GenBank/DDBJ databases">
        <authorList>
            <person name="Meier V. D."/>
        </authorList>
    </citation>
    <scope>NUCLEOTIDE SEQUENCE</scope>
    <source>
        <strain evidence="2">AVDCRST_MAG37</strain>
    </source>
</reference>
<sequence>MVSDSCASLVRHGTYASLSAGEKDGVVVRRLPTEAGEVRLVCAATPPHTATDRSSFYNGGRYHWGTLTSPVHETTSRFDTLSPSWNATTPDGTWVQLEVRVRSAETWTAWFNMGVWTLGTSLKRHSVNGQEAEGWRVLTDTLQSTGQVFADAYQYRLTLFTDRWDVSPLVQSIFFAISDSRRHGQGPGMTPLRAAWGDSLPVPARSQMVYPNGGEAWCSPTSLSMVMAYWAKATCDGSLDRSVPAVAGGVYDHSYGGWGNWSFNVAYASVHGFEAGVGRMDSVEQVERWVEAGIPVVASVAWDNHHAGQRLSGAPLPRSDGHLLVIRGFTDSGDVIVNDPAGSGEVDVPRVYERAEFSRAWLRTGSGGIVYLVHPPCWRPPWAYVARGSW</sequence>
<name>A0A6J4QJT3_9ACTN</name>
<evidence type="ECO:0000259" key="1">
    <source>
        <dbReference type="Pfam" id="PF13529"/>
    </source>
</evidence>
<dbReference type="InterPro" id="IPR039564">
    <property type="entry name" value="Peptidase_C39-like"/>
</dbReference>
<dbReference type="EMBL" id="CADCVD010000082">
    <property type="protein sequence ID" value="CAA9445459.1"/>
    <property type="molecule type" value="Genomic_DNA"/>
</dbReference>